<dbReference type="Proteomes" id="UP000000600">
    <property type="component" value="Unassembled WGS sequence"/>
</dbReference>
<dbReference type="HOGENOM" id="CLU_2077638_0_0_1"/>
<evidence type="ECO:0000313" key="2">
    <source>
        <dbReference type="Proteomes" id="UP000000600"/>
    </source>
</evidence>
<dbReference type="KEGG" id="ptm:GSPATT00017335001"/>
<proteinExistence type="predicted"/>
<name>A0DIW1_PARTE</name>
<evidence type="ECO:0000313" key="1">
    <source>
        <dbReference type="EMBL" id="CAK82978.1"/>
    </source>
</evidence>
<dbReference type="RefSeq" id="XP_001450375.1">
    <property type="nucleotide sequence ID" value="XM_001450338.1"/>
</dbReference>
<dbReference type="EMBL" id="CT868452">
    <property type="protein sequence ID" value="CAK82978.1"/>
    <property type="molecule type" value="Genomic_DNA"/>
</dbReference>
<dbReference type="GeneID" id="5036160"/>
<accession>A0DIW1</accession>
<sequence length="118" mass="14064">MFFKMRNLRMINLKAMLIIKYKENLNKVNQQQNEKSFGIAIVAVSQDQTLREIKENEKFKQQYLQLLQYHQDLQNLQDETKSQLDNLDLSWAILGNDIQNILEIYKLNGFINKAQILF</sequence>
<organism evidence="1 2">
    <name type="scientific">Paramecium tetraurelia</name>
    <dbReference type="NCBI Taxonomy" id="5888"/>
    <lineage>
        <taxon>Eukaryota</taxon>
        <taxon>Sar</taxon>
        <taxon>Alveolata</taxon>
        <taxon>Ciliophora</taxon>
        <taxon>Intramacronucleata</taxon>
        <taxon>Oligohymenophorea</taxon>
        <taxon>Peniculida</taxon>
        <taxon>Parameciidae</taxon>
        <taxon>Paramecium</taxon>
    </lineage>
</organism>
<dbReference type="AlphaFoldDB" id="A0DIW1"/>
<gene>
    <name evidence="1" type="ORF">GSPATT00017335001</name>
</gene>
<keyword evidence="2" id="KW-1185">Reference proteome</keyword>
<dbReference type="InParanoid" id="A0DIW1"/>
<reference evidence="1 2" key="1">
    <citation type="journal article" date="2006" name="Nature">
        <title>Global trends of whole-genome duplications revealed by the ciliate Paramecium tetraurelia.</title>
        <authorList>
            <consortium name="Genoscope"/>
            <person name="Aury J.-M."/>
            <person name="Jaillon O."/>
            <person name="Duret L."/>
            <person name="Noel B."/>
            <person name="Jubin C."/>
            <person name="Porcel B.M."/>
            <person name="Segurens B."/>
            <person name="Daubin V."/>
            <person name="Anthouard V."/>
            <person name="Aiach N."/>
            <person name="Arnaiz O."/>
            <person name="Billaut A."/>
            <person name="Beisson J."/>
            <person name="Blanc I."/>
            <person name="Bouhouche K."/>
            <person name="Camara F."/>
            <person name="Duharcourt S."/>
            <person name="Guigo R."/>
            <person name="Gogendeau D."/>
            <person name="Katinka M."/>
            <person name="Keller A.-M."/>
            <person name="Kissmehl R."/>
            <person name="Klotz C."/>
            <person name="Koll F."/>
            <person name="Le Moue A."/>
            <person name="Lepere C."/>
            <person name="Malinsky S."/>
            <person name="Nowacki M."/>
            <person name="Nowak J.K."/>
            <person name="Plattner H."/>
            <person name="Poulain J."/>
            <person name="Ruiz F."/>
            <person name="Serrano V."/>
            <person name="Zagulski M."/>
            <person name="Dessen P."/>
            <person name="Betermier M."/>
            <person name="Weissenbach J."/>
            <person name="Scarpelli C."/>
            <person name="Schachter V."/>
            <person name="Sperling L."/>
            <person name="Meyer E."/>
            <person name="Cohen J."/>
            <person name="Wincker P."/>
        </authorList>
    </citation>
    <scope>NUCLEOTIDE SEQUENCE [LARGE SCALE GENOMIC DNA]</scope>
    <source>
        <strain evidence="1 2">Stock d4-2</strain>
    </source>
</reference>
<protein>
    <submittedName>
        <fullName evidence="1">Uncharacterized protein</fullName>
    </submittedName>
</protein>